<name>A0A100W886_MYCCR</name>
<reference evidence="3" key="1">
    <citation type="journal article" date="2016" name="Genome Announc.">
        <title>Draft Genome Sequences of Five Rapidly Growing Mycobacterium Species, M. thermoresistibile, M. fortuitum subsp. acetamidolyticum, M. canariasense, M. brisbanense, and M. novocastrense.</title>
        <authorList>
            <person name="Katahira K."/>
            <person name="Ogura Y."/>
            <person name="Gotoh Y."/>
            <person name="Hayashi T."/>
        </authorList>
    </citation>
    <scope>NUCLEOTIDE SEQUENCE [LARGE SCALE GENOMIC DNA]</scope>
    <source>
        <strain evidence="3">JCM15298</strain>
    </source>
</reference>
<dbReference type="InterPro" id="IPR012349">
    <property type="entry name" value="Split_barrel_FMN-bd"/>
</dbReference>
<dbReference type="InterPro" id="IPR011576">
    <property type="entry name" value="Pyridox_Oxase_N"/>
</dbReference>
<dbReference type="Gene3D" id="2.30.110.10">
    <property type="entry name" value="Electron Transport, Fmn-binding Protein, Chain A"/>
    <property type="match status" value="1"/>
</dbReference>
<evidence type="ECO:0000313" key="2">
    <source>
        <dbReference type="EMBL" id="GAS93554.1"/>
    </source>
</evidence>
<comment type="caution">
    <text evidence="2">The sequence shown here is derived from an EMBL/GenBank/DDBJ whole genome shotgun (WGS) entry which is preliminary data.</text>
</comment>
<reference evidence="3" key="2">
    <citation type="submission" date="2016-02" db="EMBL/GenBank/DDBJ databases">
        <title>Draft genome sequence of five rapidly growing Mycobacterium species.</title>
        <authorList>
            <person name="Katahira K."/>
            <person name="Gotou Y."/>
            <person name="Iida K."/>
            <person name="Ogura Y."/>
            <person name="Hayashi T."/>
        </authorList>
    </citation>
    <scope>NUCLEOTIDE SEQUENCE [LARGE SCALE GENOMIC DNA]</scope>
    <source>
        <strain evidence="3">JCM15298</strain>
    </source>
</reference>
<dbReference type="Proteomes" id="UP000069443">
    <property type="component" value="Unassembled WGS sequence"/>
</dbReference>
<accession>A0A100W886</accession>
<organism evidence="2 3">
    <name type="scientific">Mycolicibacterium canariasense</name>
    <name type="common">Mycobacterium canariasense</name>
    <dbReference type="NCBI Taxonomy" id="228230"/>
    <lineage>
        <taxon>Bacteria</taxon>
        <taxon>Bacillati</taxon>
        <taxon>Actinomycetota</taxon>
        <taxon>Actinomycetes</taxon>
        <taxon>Mycobacteriales</taxon>
        <taxon>Mycobacteriaceae</taxon>
        <taxon>Mycolicibacterium</taxon>
    </lineage>
</organism>
<dbReference type="Pfam" id="PF01243">
    <property type="entry name" value="PNPOx_N"/>
    <property type="match status" value="1"/>
</dbReference>
<dbReference type="SUPFAM" id="SSF50475">
    <property type="entry name" value="FMN-binding split barrel"/>
    <property type="match status" value="1"/>
</dbReference>
<protein>
    <submittedName>
        <fullName evidence="2">Pyridoxamine 5'-phosphate oxidase-like protein</fullName>
    </submittedName>
</protein>
<gene>
    <name evidence="2" type="ORF">RMCC_0520</name>
</gene>
<sequence>MKLNRAARDLIGKGANATIVTTNPSGTPNVSVVWVALDTTDTGDDILSGHLGEHIKVRNLRQNPHVVLTILDHEHFHGYVRPYLKLTGTAVIEEGGAPQLLTELDRVVGNPDVTFPPADAPPGFIARVHIEKVGGTGPWIP</sequence>
<proteinExistence type="predicted"/>
<keyword evidence="3" id="KW-1185">Reference proteome</keyword>
<dbReference type="STRING" id="228230.RMCC_0520"/>
<evidence type="ECO:0000313" key="3">
    <source>
        <dbReference type="Proteomes" id="UP000069443"/>
    </source>
</evidence>
<evidence type="ECO:0000259" key="1">
    <source>
        <dbReference type="Pfam" id="PF01243"/>
    </source>
</evidence>
<dbReference type="OrthoDB" id="162914at2"/>
<dbReference type="AlphaFoldDB" id="A0A100W886"/>
<dbReference type="EMBL" id="BCSY01000020">
    <property type="protein sequence ID" value="GAS93554.1"/>
    <property type="molecule type" value="Genomic_DNA"/>
</dbReference>
<dbReference type="RefSeq" id="WP_062654954.1">
    <property type="nucleotide sequence ID" value="NZ_BCSY01000020.1"/>
</dbReference>
<feature type="domain" description="Pyridoxamine 5'-phosphate oxidase N-terminal" evidence="1">
    <location>
        <begin position="6"/>
        <end position="93"/>
    </location>
</feature>